<dbReference type="EMBL" id="JAEHOE010000199">
    <property type="protein sequence ID" value="KAG2482859.1"/>
    <property type="molecule type" value="Genomic_DNA"/>
</dbReference>
<dbReference type="Proteomes" id="UP000612055">
    <property type="component" value="Unassembled WGS sequence"/>
</dbReference>
<accession>A0A836BPL4</accession>
<organism evidence="1 2">
    <name type="scientific">Edaphochlamys debaryana</name>
    <dbReference type="NCBI Taxonomy" id="47281"/>
    <lineage>
        <taxon>Eukaryota</taxon>
        <taxon>Viridiplantae</taxon>
        <taxon>Chlorophyta</taxon>
        <taxon>core chlorophytes</taxon>
        <taxon>Chlorophyceae</taxon>
        <taxon>CS clade</taxon>
        <taxon>Chlamydomonadales</taxon>
        <taxon>Chlamydomonadales incertae sedis</taxon>
        <taxon>Edaphochlamys</taxon>
    </lineage>
</organism>
<comment type="caution">
    <text evidence="1">The sequence shown here is derived from an EMBL/GenBank/DDBJ whole genome shotgun (WGS) entry which is preliminary data.</text>
</comment>
<evidence type="ECO:0000313" key="1">
    <source>
        <dbReference type="EMBL" id="KAG2482859.1"/>
    </source>
</evidence>
<proteinExistence type="predicted"/>
<evidence type="ECO:0000313" key="2">
    <source>
        <dbReference type="Proteomes" id="UP000612055"/>
    </source>
</evidence>
<dbReference type="AlphaFoldDB" id="A0A836BPL4"/>
<protein>
    <submittedName>
        <fullName evidence="1">Uncharacterized protein</fullName>
    </submittedName>
</protein>
<sequence>MASYGSCTATLEPSPGTTVSIFVTYLTAELMERMHATEGGYNLVQLGGLAMHVAPRGPASAGAAKDAGSGAHAGAGRHMGAGEPCFELRSWAYQYNHKLGCIELPLAGGGGSPIAIAEIPATGRRFPAATQTQMLAALRVALGDEPAEGGELKPVPAPGSSAVAGAGSAEAQDLDAWILAVVNNPTKQRRACKRLALHARAFEYPQAEVVAAL</sequence>
<keyword evidence="2" id="KW-1185">Reference proteome</keyword>
<dbReference type="OrthoDB" id="510209at2759"/>
<gene>
    <name evidence="1" type="ORF">HYH03_018249</name>
</gene>
<name>A0A836BPL4_9CHLO</name>
<reference evidence="1" key="1">
    <citation type="journal article" date="2020" name="bioRxiv">
        <title>Comparative genomics of Chlamydomonas.</title>
        <authorList>
            <person name="Craig R.J."/>
            <person name="Hasan A.R."/>
            <person name="Ness R.W."/>
            <person name="Keightley P.D."/>
        </authorList>
    </citation>
    <scope>NUCLEOTIDE SEQUENCE</scope>
    <source>
        <strain evidence="1">CCAP 11/70</strain>
    </source>
</reference>